<protein>
    <recommendedName>
        <fullName evidence="7">Major facilitator superfamily (MFS) profile domain-containing protein</fullName>
    </recommendedName>
</protein>
<evidence type="ECO:0000256" key="2">
    <source>
        <dbReference type="ARBA" id="ARBA00022448"/>
    </source>
</evidence>
<dbReference type="Gene3D" id="1.20.1250.20">
    <property type="entry name" value="MFS general substrate transporter like domains"/>
    <property type="match status" value="1"/>
</dbReference>
<evidence type="ECO:0000256" key="4">
    <source>
        <dbReference type="ARBA" id="ARBA00022989"/>
    </source>
</evidence>
<dbReference type="InterPro" id="IPR011701">
    <property type="entry name" value="MFS"/>
</dbReference>
<dbReference type="AlphaFoldDB" id="V7CLW6"/>
<feature type="transmembrane region" description="Helical" evidence="6">
    <location>
        <begin position="101"/>
        <end position="119"/>
    </location>
</feature>
<accession>V7CLW6</accession>
<dbReference type="InterPro" id="IPR020846">
    <property type="entry name" value="MFS_dom"/>
</dbReference>
<dbReference type="GO" id="GO:0009705">
    <property type="term" value="C:plant-type vacuole membrane"/>
    <property type="evidence" value="ECO:0007669"/>
    <property type="project" value="TreeGrafter"/>
</dbReference>
<proteinExistence type="predicted"/>
<dbReference type="PROSITE" id="PS50850">
    <property type="entry name" value="MFS"/>
    <property type="match status" value="1"/>
</dbReference>
<evidence type="ECO:0000313" key="8">
    <source>
        <dbReference type="EMBL" id="ESW29906.1"/>
    </source>
</evidence>
<evidence type="ECO:0000256" key="6">
    <source>
        <dbReference type="SAM" id="Phobius"/>
    </source>
</evidence>
<keyword evidence="9" id="KW-1185">Reference proteome</keyword>
<keyword evidence="5 6" id="KW-0472">Membrane</keyword>
<evidence type="ECO:0000313" key="9">
    <source>
        <dbReference type="Proteomes" id="UP000000226"/>
    </source>
</evidence>
<feature type="domain" description="Major facilitator superfamily (MFS) profile" evidence="7">
    <location>
        <begin position="1"/>
        <end position="178"/>
    </location>
</feature>
<dbReference type="Proteomes" id="UP000000226">
    <property type="component" value="Chromosome 2"/>
</dbReference>
<dbReference type="GO" id="GO:0005886">
    <property type="term" value="C:plasma membrane"/>
    <property type="evidence" value="ECO:0007669"/>
    <property type="project" value="TreeGrafter"/>
</dbReference>
<feature type="transmembrane region" description="Helical" evidence="6">
    <location>
        <begin position="20"/>
        <end position="43"/>
    </location>
</feature>
<evidence type="ECO:0000256" key="1">
    <source>
        <dbReference type="ARBA" id="ARBA00004141"/>
    </source>
</evidence>
<dbReference type="GO" id="GO:0022821">
    <property type="term" value="F:solute:potassium antiporter activity"/>
    <property type="evidence" value="ECO:0007669"/>
    <property type="project" value="TreeGrafter"/>
</dbReference>
<organism evidence="8 9">
    <name type="scientific">Phaseolus vulgaris</name>
    <name type="common">Kidney bean</name>
    <name type="synonym">French bean</name>
    <dbReference type="NCBI Taxonomy" id="3885"/>
    <lineage>
        <taxon>Eukaryota</taxon>
        <taxon>Viridiplantae</taxon>
        <taxon>Streptophyta</taxon>
        <taxon>Embryophyta</taxon>
        <taxon>Tracheophyta</taxon>
        <taxon>Spermatophyta</taxon>
        <taxon>Magnoliopsida</taxon>
        <taxon>eudicotyledons</taxon>
        <taxon>Gunneridae</taxon>
        <taxon>Pentapetalae</taxon>
        <taxon>rosids</taxon>
        <taxon>fabids</taxon>
        <taxon>Fabales</taxon>
        <taxon>Fabaceae</taxon>
        <taxon>Papilionoideae</taxon>
        <taxon>50 kb inversion clade</taxon>
        <taxon>NPAAA clade</taxon>
        <taxon>indigoferoid/millettioid clade</taxon>
        <taxon>Phaseoleae</taxon>
        <taxon>Phaseolus</taxon>
    </lineage>
</organism>
<reference evidence="9" key="1">
    <citation type="journal article" date="2014" name="Nat. Genet.">
        <title>A reference genome for common bean and genome-wide analysis of dual domestications.</title>
        <authorList>
            <person name="Schmutz J."/>
            <person name="McClean P.E."/>
            <person name="Mamidi S."/>
            <person name="Wu G.A."/>
            <person name="Cannon S.B."/>
            <person name="Grimwood J."/>
            <person name="Jenkins J."/>
            <person name="Shu S."/>
            <person name="Song Q."/>
            <person name="Chavarro C."/>
            <person name="Torres-Torres M."/>
            <person name="Geffroy V."/>
            <person name="Moghaddam S.M."/>
            <person name="Gao D."/>
            <person name="Abernathy B."/>
            <person name="Barry K."/>
            <person name="Blair M."/>
            <person name="Brick M.A."/>
            <person name="Chovatia M."/>
            <person name="Gepts P."/>
            <person name="Goodstein D.M."/>
            <person name="Gonzales M."/>
            <person name="Hellsten U."/>
            <person name="Hyten D.L."/>
            <person name="Jia G."/>
            <person name="Kelly J.D."/>
            <person name="Kudrna D."/>
            <person name="Lee R."/>
            <person name="Richard M.M."/>
            <person name="Miklas P.N."/>
            <person name="Osorno J.M."/>
            <person name="Rodrigues J."/>
            <person name="Thareau V."/>
            <person name="Urrea C.A."/>
            <person name="Wang M."/>
            <person name="Yu Y."/>
            <person name="Zhang M."/>
            <person name="Wing R.A."/>
            <person name="Cregan P.B."/>
            <person name="Rokhsar D.S."/>
            <person name="Jackson S.A."/>
        </authorList>
    </citation>
    <scope>NUCLEOTIDE SEQUENCE [LARGE SCALE GENOMIC DNA]</scope>
    <source>
        <strain evidence="9">cv. G19833</strain>
    </source>
</reference>
<dbReference type="Pfam" id="PF07690">
    <property type="entry name" value="MFS_1"/>
    <property type="match status" value="1"/>
</dbReference>
<dbReference type="Gramene" id="ESW29906">
    <property type="protein sequence ID" value="ESW29906"/>
    <property type="gene ID" value="PHAVU_002G108300g"/>
</dbReference>
<dbReference type="EMBL" id="CM002289">
    <property type="protein sequence ID" value="ESW29906.1"/>
    <property type="molecule type" value="Genomic_DNA"/>
</dbReference>
<evidence type="ECO:0000259" key="7">
    <source>
        <dbReference type="PROSITE" id="PS50850"/>
    </source>
</evidence>
<feature type="transmembrane region" description="Helical" evidence="6">
    <location>
        <begin position="72"/>
        <end position="89"/>
    </location>
</feature>
<dbReference type="eggNOG" id="KOG2615">
    <property type="taxonomic scope" value="Eukaryota"/>
</dbReference>
<evidence type="ECO:0000256" key="5">
    <source>
        <dbReference type="ARBA" id="ARBA00023136"/>
    </source>
</evidence>
<dbReference type="InterPro" id="IPR036259">
    <property type="entry name" value="MFS_trans_sf"/>
</dbReference>
<comment type="subcellular location">
    <subcellularLocation>
        <location evidence="1">Membrane</location>
        <topology evidence="1">Multi-pass membrane protein</topology>
    </subcellularLocation>
</comment>
<feature type="transmembrane region" description="Helical" evidence="6">
    <location>
        <begin position="50"/>
        <end position="66"/>
    </location>
</feature>
<dbReference type="PANTHER" id="PTHR23504:SF114">
    <property type="entry name" value="PROTEIN ZINC INDUCED FACILITATOR-LIKE 1"/>
    <property type="match status" value="1"/>
</dbReference>
<dbReference type="OrthoDB" id="1716445at2759"/>
<feature type="transmembrane region" description="Helical" evidence="6">
    <location>
        <begin position="139"/>
        <end position="160"/>
    </location>
</feature>
<gene>
    <name evidence="8" type="ORF">PHAVU_002G108300g</name>
</gene>
<keyword evidence="4 6" id="KW-1133">Transmembrane helix</keyword>
<dbReference type="PANTHER" id="PTHR23504">
    <property type="entry name" value="MAJOR FACILITATOR SUPERFAMILY DOMAIN-CONTAINING PROTEIN 10"/>
    <property type="match status" value="1"/>
</dbReference>
<evidence type="ECO:0000256" key="3">
    <source>
        <dbReference type="ARBA" id="ARBA00022692"/>
    </source>
</evidence>
<keyword evidence="3 6" id="KW-0812">Transmembrane</keyword>
<keyword evidence="2" id="KW-0813">Transport</keyword>
<dbReference type="OMA" id="WIPRATS"/>
<sequence>MLSVTVLKRNMIFSVIGFKLFAQLGSVFMLGRCLTSLLWGAIVDRIGRKPVILAGIISVVIFNTLFGLSKSFWMAILTIFLLGCFNGFLGPVRNCISTPTSHVVIGLIIGPSLRGYLAQPVEKYPNIFPKNSFWNKFPYFLPNLITSVFALVVAIGCIWIPRATSFMDVLGKQRLNTF</sequence>
<dbReference type="SUPFAM" id="SSF103473">
    <property type="entry name" value="MFS general substrate transporter"/>
    <property type="match status" value="1"/>
</dbReference>
<name>V7CLW6_PHAVU</name>
<dbReference type="GO" id="GO:0090333">
    <property type="term" value="P:regulation of stomatal closure"/>
    <property type="evidence" value="ECO:0007669"/>
    <property type="project" value="TreeGrafter"/>
</dbReference>